<evidence type="ECO:0000256" key="1">
    <source>
        <dbReference type="ARBA" id="ARBA00001974"/>
    </source>
</evidence>
<dbReference type="PROSITE" id="PS50206">
    <property type="entry name" value="RHODANESE_3"/>
    <property type="match status" value="1"/>
</dbReference>
<evidence type="ECO:0000313" key="10">
    <source>
        <dbReference type="Proteomes" id="UP001290861"/>
    </source>
</evidence>
<dbReference type="Gene3D" id="3.50.50.60">
    <property type="entry name" value="FAD/NAD(P)-binding domain"/>
    <property type="match status" value="2"/>
</dbReference>
<dbReference type="Pfam" id="PF07992">
    <property type="entry name" value="Pyr_redox_2"/>
    <property type="match status" value="1"/>
</dbReference>
<evidence type="ECO:0000256" key="3">
    <source>
        <dbReference type="ARBA" id="ARBA00022630"/>
    </source>
</evidence>
<dbReference type="RefSeq" id="WP_322608991.1">
    <property type="nucleotide sequence ID" value="NZ_JARVCO010000010.1"/>
</dbReference>
<dbReference type="SUPFAM" id="SSF52821">
    <property type="entry name" value="Rhodanese/Cell cycle control phosphatase"/>
    <property type="match status" value="1"/>
</dbReference>
<dbReference type="InterPro" id="IPR016156">
    <property type="entry name" value="FAD/NAD-linked_Rdtase_dimer_sf"/>
</dbReference>
<reference evidence="9 10" key="1">
    <citation type="journal article" date="2024" name="Appl. Environ. Microbiol.">
        <title>Pontiella agarivorans sp. nov., a novel marine anaerobic bacterium capable of degrading macroalgal polysaccharides and fixing nitrogen.</title>
        <authorList>
            <person name="Liu N."/>
            <person name="Kivenson V."/>
            <person name="Peng X."/>
            <person name="Cui Z."/>
            <person name="Lankiewicz T.S."/>
            <person name="Gosselin K.M."/>
            <person name="English C.J."/>
            <person name="Blair E.M."/>
            <person name="O'Malley M.A."/>
            <person name="Valentine D.L."/>
        </authorList>
    </citation>
    <scope>NUCLEOTIDE SEQUENCE [LARGE SCALE GENOMIC DNA]</scope>
    <source>
        <strain evidence="9 10">NLcol2</strain>
    </source>
</reference>
<feature type="domain" description="Rhodanese" evidence="8">
    <location>
        <begin position="463"/>
        <end position="546"/>
    </location>
</feature>
<proteinExistence type="inferred from homology"/>
<comment type="similarity">
    <text evidence="2">Belongs to the class-III pyridine nucleotide-disulfide oxidoreductase family.</text>
</comment>
<organism evidence="9 10">
    <name type="scientific">Pontiella agarivorans</name>
    <dbReference type="NCBI Taxonomy" id="3038953"/>
    <lineage>
        <taxon>Bacteria</taxon>
        <taxon>Pseudomonadati</taxon>
        <taxon>Kiritimatiellota</taxon>
        <taxon>Kiritimatiellia</taxon>
        <taxon>Kiritimatiellales</taxon>
        <taxon>Pontiellaceae</taxon>
        <taxon>Pontiella</taxon>
    </lineage>
</organism>
<keyword evidence="6" id="KW-0676">Redox-active center</keyword>
<evidence type="ECO:0000256" key="6">
    <source>
        <dbReference type="ARBA" id="ARBA00023284"/>
    </source>
</evidence>
<evidence type="ECO:0000313" key="9">
    <source>
        <dbReference type="EMBL" id="MDZ8119205.1"/>
    </source>
</evidence>
<dbReference type="PANTHER" id="PTHR43429:SF1">
    <property type="entry name" value="NAD(P)H SULFUR OXIDOREDUCTASE (COA-DEPENDENT)"/>
    <property type="match status" value="1"/>
</dbReference>
<dbReference type="SMART" id="SM00450">
    <property type="entry name" value="RHOD"/>
    <property type="match status" value="1"/>
</dbReference>
<dbReference type="Pfam" id="PF00581">
    <property type="entry name" value="Rhodanese"/>
    <property type="match status" value="1"/>
</dbReference>
<keyword evidence="10" id="KW-1185">Reference proteome</keyword>
<keyword evidence="4" id="KW-0274">FAD</keyword>
<dbReference type="EMBL" id="JARVCO010000010">
    <property type="protein sequence ID" value="MDZ8119205.1"/>
    <property type="molecule type" value="Genomic_DNA"/>
</dbReference>
<dbReference type="InterPro" id="IPR023753">
    <property type="entry name" value="FAD/NAD-binding_dom"/>
</dbReference>
<dbReference type="PANTHER" id="PTHR43429">
    <property type="entry name" value="PYRIDINE NUCLEOTIDE-DISULFIDE OXIDOREDUCTASE DOMAIN-CONTAINING"/>
    <property type="match status" value="1"/>
</dbReference>
<sequence length="574" mass="61584">MSKKLLIVGGVAGGASAAARARRLDETAEIILFERGPDISFANCGLPYHIGGQITDRDKLLVTTPEAMVSKFNLDVRTQSEVISIDRNAKTVTVKNLANGEQYTETYDNLVLSPGAAPVRPPIPGIDNPHVLTLRNLEDMDYIIQALENKKSTAVIGGGYIGLEMAEALRDRDYETTLIELAPQVMGPADPEMATVLHQELKLFGVNLKLETSVTAFEESASGVDLILSDGDRLHVDVAVLAIGVKPETKLAVNAGLEIGTTGGIKTDAHMQTSDPAIYAVGDAVEITDFATNQPALIPLAGPANRQGRIAADNIFGRDSTYKNTQGTAICKVFNIAIGMTGLSEKTAKRLNISYEKVYVHPASHASYYPGSHPVSLKLLFDPDTGKVLGAQAVGADGIDKRIDVIAVAIRAGLTVYDLEEMELTYAPPFGSAKDPVNYAGFTAANVLRGDARLFHVEEALHPAENQKLIDVRNPEEVAGGTIPGASNIPLPKLRENLENLDKDKEYLIFCQVGLRGYLACRIMGQNGFKCRNLTGGYKTYGMVTAHQPDIIPENETTADDAGMSSVDAVKKKA</sequence>
<evidence type="ECO:0000256" key="4">
    <source>
        <dbReference type="ARBA" id="ARBA00022827"/>
    </source>
</evidence>
<evidence type="ECO:0000256" key="2">
    <source>
        <dbReference type="ARBA" id="ARBA00009130"/>
    </source>
</evidence>
<comment type="cofactor">
    <cofactor evidence="1">
        <name>FAD</name>
        <dbReference type="ChEBI" id="CHEBI:57692"/>
    </cofactor>
</comment>
<dbReference type="InterPro" id="IPR050260">
    <property type="entry name" value="FAD-bd_OxRdtase"/>
</dbReference>
<name>A0ABU5MYF4_9BACT</name>
<dbReference type="PRINTS" id="PR00411">
    <property type="entry name" value="PNDRDTASEI"/>
</dbReference>
<evidence type="ECO:0000256" key="7">
    <source>
        <dbReference type="SAM" id="MobiDB-lite"/>
    </source>
</evidence>
<dbReference type="Pfam" id="PF02852">
    <property type="entry name" value="Pyr_redox_dim"/>
    <property type="match status" value="1"/>
</dbReference>
<accession>A0ABU5MYF4</accession>
<evidence type="ECO:0000259" key="8">
    <source>
        <dbReference type="PROSITE" id="PS50206"/>
    </source>
</evidence>
<dbReference type="SUPFAM" id="SSF55424">
    <property type="entry name" value="FAD/NAD-linked reductases, dimerisation (C-terminal) domain"/>
    <property type="match status" value="1"/>
</dbReference>
<evidence type="ECO:0000256" key="5">
    <source>
        <dbReference type="ARBA" id="ARBA00023002"/>
    </source>
</evidence>
<dbReference type="InterPro" id="IPR004099">
    <property type="entry name" value="Pyr_nucl-diS_OxRdtase_dimer"/>
</dbReference>
<dbReference type="SUPFAM" id="SSF51905">
    <property type="entry name" value="FAD/NAD(P)-binding domain"/>
    <property type="match status" value="1"/>
</dbReference>
<comment type="caution">
    <text evidence="9">The sequence shown here is derived from an EMBL/GenBank/DDBJ whole genome shotgun (WGS) entry which is preliminary data.</text>
</comment>
<keyword evidence="3" id="KW-0285">Flavoprotein</keyword>
<protein>
    <submittedName>
        <fullName evidence="9">FAD-dependent oxidoreductase</fullName>
    </submittedName>
</protein>
<feature type="region of interest" description="Disordered" evidence="7">
    <location>
        <begin position="555"/>
        <end position="574"/>
    </location>
</feature>
<dbReference type="Gene3D" id="3.40.250.10">
    <property type="entry name" value="Rhodanese-like domain"/>
    <property type="match status" value="1"/>
</dbReference>
<dbReference type="InterPro" id="IPR036873">
    <property type="entry name" value="Rhodanese-like_dom_sf"/>
</dbReference>
<dbReference type="InterPro" id="IPR036188">
    <property type="entry name" value="FAD/NAD-bd_sf"/>
</dbReference>
<keyword evidence="5" id="KW-0560">Oxidoreductase</keyword>
<dbReference type="PRINTS" id="PR00368">
    <property type="entry name" value="FADPNR"/>
</dbReference>
<dbReference type="Proteomes" id="UP001290861">
    <property type="component" value="Unassembled WGS sequence"/>
</dbReference>
<gene>
    <name evidence="9" type="ORF">P9H32_11275</name>
</gene>
<dbReference type="InterPro" id="IPR001763">
    <property type="entry name" value="Rhodanese-like_dom"/>
</dbReference>